<keyword evidence="1" id="KW-1133">Transmembrane helix</keyword>
<name>A0ABX7ST32_9FLAO</name>
<reference evidence="2 3" key="1">
    <citation type="submission" date="2021-03" db="EMBL/GenBank/DDBJ databases">
        <title>Complete genome of Polaribacter_sp.G4M1.</title>
        <authorList>
            <person name="Jeong S.W."/>
            <person name="Bae J.W."/>
        </authorList>
    </citation>
    <scope>NUCLEOTIDE SEQUENCE [LARGE SCALE GENOMIC DNA]</scope>
    <source>
        <strain evidence="2 3">G4M1</strain>
    </source>
</reference>
<feature type="transmembrane region" description="Helical" evidence="1">
    <location>
        <begin position="119"/>
        <end position="136"/>
    </location>
</feature>
<gene>
    <name evidence="2" type="ORF">JL193_10155</name>
</gene>
<dbReference type="EMBL" id="CP071795">
    <property type="protein sequence ID" value="QTD36510.1"/>
    <property type="molecule type" value="Genomic_DNA"/>
</dbReference>
<keyword evidence="1" id="KW-0472">Membrane</keyword>
<feature type="transmembrane region" description="Helical" evidence="1">
    <location>
        <begin position="180"/>
        <end position="201"/>
    </location>
</feature>
<dbReference type="Proteomes" id="UP000663935">
    <property type="component" value="Chromosome"/>
</dbReference>
<evidence type="ECO:0000256" key="1">
    <source>
        <dbReference type="SAM" id="Phobius"/>
    </source>
</evidence>
<evidence type="ECO:0000313" key="3">
    <source>
        <dbReference type="Proteomes" id="UP000663935"/>
    </source>
</evidence>
<feature type="transmembrane region" description="Helical" evidence="1">
    <location>
        <begin position="148"/>
        <end position="168"/>
    </location>
</feature>
<keyword evidence="3" id="KW-1185">Reference proteome</keyword>
<organism evidence="2 3">
    <name type="scientific">Polaribacter batillariae</name>
    <dbReference type="NCBI Taxonomy" id="2808900"/>
    <lineage>
        <taxon>Bacteria</taxon>
        <taxon>Pseudomonadati</taxon>
        <taxon>Bacteroidota</taxon>
        <taxon>Flavobacteriia</taxon>
        <taxon>Flavobacteriales</taxon>
        <taxon>Flavobacteriaceae</taxon>
    </lineage>
</organism>
<proteinExistence type="predicted"/>
<dbReference type="RefSeq" id="WP_207970696.1">
    <property type="nucleotide sequence ID" value="NZ_CP071795.1"/>
</dbReference>
<keyword evidence="1" id="KW-0812">Transmembrane</keyword>
<sequence>MKKNYEITEKQLQFLEDYIKRKKRYTSIEDRLELLDHLVSDFEMTTENGNLSQYLADKSVFIYNYNSSKESDVHWSYQRQLWFKFFSFFYSLKMLPITYGTIFIFYILFLEMNIATKKLGFVFITLIIIPTIYSFIKTYHKNKQIRRLVSFKYLFNIMSLPNMFLYLFTPLADFLKEHKFLFFLYVIIGFGLHISGILLIIEKRKQILEKYKHLLN</sequence>
<accession>A0ABX7ST32</accession>
<protein>
    <recommendedName>
        <fullName evidence="4">DUF1129 domain-containing protein</fullName>
    </recommendedName>
</protein>
<evidence type="ECO:0000313" key="2">
    <source>
        <dbReference type="EMBL" id="QTD36510.1"/>
    </source>
</evidence>
<evidence type="ECO:0008006" key="4">
    <source>
        <dbReference type="Google" id="ProtNLM"/>
    </source>
</evidence>
<feature type="transmembrane region" description="Helical" evidence="1">
    <location>
        <begin position="85"/>
        <end position="107"/>
    </location>
</feature>